<dbReference type="HOGENOM" id="CLU_3364028_0_0_6"/>
<keyword evidence="2" id="KW-1185">Reference proteome</keyword>
<protein>
    <submittedName>
        <fullName evidence="1">Conserved domain protein</fullName>
    </submittedName>
</protein>
<dbReference type="Proteomes" id="UP000001036">
    <property type="component" value="Chromosome"/>
</dbReference>
<reference evidence="1 2" key="1">
    <citation type="journal article" date="2008" name="J. Bacteriol.">
        <title>Insights into plant cell wall degradation from the genome sequence of the soil bacterium Cellvibrio japonicus.</title>
        <authorList>
            <person name="Deboy R.T."/>
            <person name="Mongodin E.F."/>
            <person name="Fouts D.E."/>
            <person name="Tailford L.E."/>
            <person name="Khouri H."/>
            <person name="Emerson J.B."/>
            <person name="Mohamoud Y."/>
            <person name="Watkins K."/>
            <person name="Henrissat B."/>
            <person name="Gilbert H.J."/>
            <person name="Nelson K.E."/>
        </authorList>
    </citation>
    <scope>NUCLEOTIDE SEQUENCE [LARGE SCALE GENOMIC DNA]</scope>
    <source>
        <strain evidence="1 2">Ueda107</strain>
    </source>
</reference>
<dbReference type="EMBL" id="CP000934">
    <property type="protein sequence ID" value="ACE85197.1"/>
    <property type="molecule type" value="Genomic_DNA"/>
</dbReference>
<evidence type="ECO:0000313" key="2">
    <source>
        <dbReference type="Proteomes" id="UP000001036"/>
    </source>
</evidence>
<organism evidence="1 2">
    <name type="scientific">Cellvibrio japonicus (strain Ueda107)</name>
    <name type="common">Pseudomonas fluorescens subsp. cellulosa</name>
    <dbReference type="NCBI Taxonomy" id="498211"/>
    <lineage>
        <taxon>Bacteria</taxon>
        <taxon>Pseudomonadati</taxon>
        <taxon>Pseudomonadota</taxon>
        <taxon>Gammaproteobacteria</taxon>
        <taxon>Cellvibrionales</taxon>
        <taxon>Cellvibrionaceae</taxon>
        <taxon>Cellvibrio</taxon>
    </lineage>
</organism>
<sequence>MLDLKLVDFEGNASNELFETLEDWNHQLKHLSPKP</sequence>
<dbReference type="STRING" id="498211.CJA_1204"/>
<accession>B3PC91</accession>
<evidence type="ECO:0000313" key="1">
    <source>
        <dbReference type="EMBL" id="ACE85197.1"/>
    </source>
</evidence>
<name>B3PC91_CELJU</name>
<gene>
    <name evidence="1" type="ordered locus">CJA_1204</name>
</gene>
<dbReference type="KEGG" id="cja:CJA_1204"/>
<proteinExistence type="predicted"/>
<dbReference type="AlphaFoldDB" id="B3PC91"/>